<evidence type="ECO:0000313" key="5">
    <source>
        <dbReference type="Proteomes" id="UP000663829"/>
    </source>
</evidence>
<dbReference type="AlphaFoldDB" id="A0A814Y9Z3"/>
<dbReference type="EMBL" id="CAJOBC010009502">
    <property type="protein sequence ID" value="CAF3989380.1"/>
    <property type="molecule type" value="Genomic_DNA"/>
</dbReference>
<name>A0A814Y9Z3_9BILA</name>
<feature type="compositionally biased region" description="Pro residues" evidence="2">
    <location>
        <begin position="223"/>
        <end position="236"/>
    </location>
</feature>
<evidence type="ECO:0000313" key="4">
    <source>
        <dbReference type="EMBL" id="CAF3989380.1"/>
    </source>
</evidence>
<keyword evidence="5" id="KW-1185">Reference proteome</keyword>
<proteinExistence type="predicted"/>
<feature type="compositionally biased region" description="Low complexity" evidence="2">
    <location>
        <begin position="52"/>
        <end position="62"/>
    </location>
</feature>
<keyword evidence="1" id="KW-0175">Coiled coil</keyword>
<evidence type="ECO:0000256" key="1">
    <source>
        <dbReference type="SAM" id="Coils"/>
    </source>
</evidence>
<feature type="compositionally biased region" description="Polar residues" evidence="2">
    <location>
        <begin position="139"/>
        <end position="157"/>
    </location>
</feature>
<evidence type="ECO:0000256" key="2">
    <source>
        <dbReference type="SAM" id="MobiDB-lite"/>
    </source>
</evidence>
<feature type="compositionally biased region" description="Basic and acidic residues" evidence="2">
    <location>
        <begin position="79"/>
        <end position="91"/>
    </location>
</feature>
<dbReference type="EMBL" id="CAJNOQ010009498">
    <property type="protein sequence ID" value="CAF1226435.1"/>
    <property type="molecule type" value="Genomic_DNA"/>
</dbReference>
<feature type="region of interest" description="Disordered" evidence="2">
    <location>
        <begin position="117"/>
        <end position="165"/>
    </location>
</feature>
<comment type="caution">
    <text evidence="3">The sequence shown here is derived from an EMBL/GenBank/DDBJ whole genome shotgun (WGS) entry which is preliminary data.</text>
</comment>
<protein>
    <submittedName>
        <fullName evidence="3">Uncharacterized protein</fullName>
    </submittedName>
</protein>
<sequence length="285" mass="32889">MNFRTQLVNGKPAIYFDQIEKQEPIVRTAKTKKTNRAMINNNRLLVDDKTKSLNTSNTNNNTPGKNAILKQSKQQQPNRTEKEKNKTKVHVNEDGTSLGVYMTMDELSELVKAVKENSKENEQHQYHQSNDVRLDLPLSNGSDYSTTKNYQLDNDSTMTKRDPGSLLADKKRQKWLREKVEMDRMKLEVEYDQLKHQLIASNEQPPSPGRPKYGYVNAFSSKPPLPSVPTPGPPLPQSLQSNNVGYQHMHKVEDDNKYEPKTQLMEKKQQQWKQENGSLHGFFYK</sequence>
<feature type="compositionally biased region" description="Basic and acidic residues" evidence="2">
    <location>
        <begin position="117"/>
        <end position="134"/>
    </location>
</feature>
<dbReference type="Proteomes" id="UP000681722">
    <property type="component" value="Unassembled WGS sequence"/>
</dbReference>
<feature type="compositionally biased region" description="Polar residues" evidence="2">
    <location>
        <begin position="69"/>
        <end position="78"/>
    </location>
</feature>
<organism evidence="3 5">
    <name type="scientific">Didymodactylos carnosus</name>
    <dbReference type="NCBI Taxonomy" id="1234261"/>
    <lineage>
        <taxon>Eukaryota</taxon>
        <taxon>Metazoa</taxon>
        <taxon>Spiralia</taxon>
        <taxon>Gnathifera</taxon>
        <taxon>Rotifera</taxon>
        <taxon>Eurotatoria</taxon>
        <taxon>Bdelloidea</taxon>
        <taxon>Philodinida</taxon>
        <taxon>Philodinidae</taxon>
        <taxon>Didymodactylos</taxon>
    </lineage>
</organism>
<accession>A0A814Y9Z3</accession>
<feature type="region of interest" description="Disordered" evidence="2">
    <location>
        <begin position="47"/>
        <end position="91"/>
    </location>
</feature>
<evidence type="ECO:0000313" key="3">
    <source>
        <dbReference type="EMBL" id="CAF1226435.1"/>
    </source>
</evidence>
<feature type="coiled-coil region" evidence="1">
    <location>
        <begin position="177"/>
        <end position="204"/>
    </location>
</feature>
<dbReference type="OrthoDB" id="10042846at2759"/>
<reference evidence="3" key="1">
    <citation type="submission" date="2021-02" db="EMBL/GenBank/DDBJ databases">
        <authorList>
            <person name="Nowell W R."/>
        </authorList>
    </citation>
    <scope>NUCLEOTIDE SEQUENCE</scope>
</reference>
<feature type="region of interest" description="Disordered" evidence="2">
    <location>
        <begin position="223"/>
        <end position="242"/>
    </location>
</feature>
<dbReference type="Proteomes" id="UP000663829">
    <property type="component" value="Unassembled WGS sequence"/>
</dbReference>
<gene>
    <name evidence="3" type="ORF">GPM918_LOCUS24951</name>
    <name evidence="4" type="ORF">SRO942_LOCUS24955</name>
</gene>